<dbReference type="Gene3D" id="1.25.40.10">
    <property type="entry name" value="Tetratricopeptide repeat domain"/>
    <property type="match status" value="2"/>
</dbReference>
<keyword evidence="4" id="KW-0472">Membrane</keyword>
<keyword evidence="4" id="KW-0812">Transmembrane</keyword>
<feature type="transmembrane region" description="Helical" evidence="4">
    <location>
        <begin position="337"/>
        <end position="356"/>
    </location>
</feature>
<evidence type="ECO:0000256" key="3">
    <source>
        <dbReference type="PROSITE-ProRule" id="PRU00339"/>
    </source>
</evidence>
<dbReference type="InterPro" id="IPR019734">
    <property type="entry name" value="TPR_rpt"/>
</dbReference>
<evidence type="ECO:0000313" key="5">
    <source>
        <dbReference type="EMBL" id="GGB66347.1"/>
    </source>
</evidence>
<dbReference type="Proteomes" id="UP000615760">
    <property type="component" value="Unassembled WGS sequence"/>
</dbReference>
<evidence type="ECO:0000256" key="1">
    <source>
        <dbReference type="ARBA" id="ARBA00022737"/>
    </source>
</evidence>
<evidence type="ECO:0000313" key="6">
    <source>
        <dbReference type="Proteomes" id="UP000615760"/>
    </source>
</evidence>
<proteinExistence type="predicted"/>
<protein>
    <recommendedName>
        <fullName evidence="7">Tetratricopeptide repeat protein</fullName>
    </recommendedName>
</protein>
<dbReference type="Pfam" id="PF14559">
    <property type="entry name" value="TPR_19"/>
    <property type="match status" value="1"/>
</dbReference>
<dbReference type="PANTHER" id="PTHR44858:SF1">
    <property type="entry name" value="UDP-N-ACETYLGLUCOSAMINE--PEPTIDE N-ACETYLGLUCOSAMINYLTRANSFERASE SPINDLY-RELATED"/>
    <property type="match status" value="1"/>
</dbReference>
<organism evidence="5 6">
    <name type="scientific">Flavobacterium suaedae</name>
    <dbReference type="NCBI Taxonomy" id="1767027"/>
    <lineage>
        <taxon>Bacteria</taxon>
        <taxon>Pseudomonadati</taxon>
        <taxon>Bacteroidota</taxon>
        <taxon>Flavobacteriia</taxon>
        <taxon>Flavobacteriales</taxon>
        <taxon>Flavobacteriaceae</taxon>
        <taxon>Flavobacterium</taxon>
    </lineage>
</organism>
<dbReference type="PANTHER" id="PTHR44858">
    <property type="entry name" value="TETRATRICOPEPTIDE REPEAT PROTEIN 6"/>
    <property type="match status" value="1"/>
</dbReference>
<dbReference type="EMBL" id="BMJE01000001">
    <property type="protein sequence ID" value="GGB66347.1"/>
    <property type="molecule type" value="Genomic_DNA"/>
</dbReference>
<feature type="transmembrane region" description="Helical" evidence="4">
    <location>
        <begin position="311"/>
        <end position="331"/>
    </location>
</feature>
<dbReference type="SUPFAM" id="SSF81901">
    <property type="entry name" value="HCP-like"/>
    <property type="match status" value="1"/>
</dbReference>
<sequence>MIEERLFEKVNILINQGRYAEAEKVLSELLSVNPNNDYLLYLLSEVCLQQDNYDKAEELINNAIANNPNEAGYLYTKSRIYLLKENRSDASEYIQRAIILNPLESSYFAFWAQIELLNKDFENALNKANHALSLDSTDLLALNIRSTAQLKLGHKEESFNTIAEALHEDPNNAYTHANHGWGLLEKGEPKKALEHFTEALKNDPNNQYAQAGMIEGLKARFIVYRWFLKYSFWMSNMTSKYQWFVIIGFYFGTKFLQKIAQKNEVLAPFLYPIVILLFIAAFFTWIANPIGNLFLQLNSYGKYLLDKEEKIGAVATGTCLLVSILSIISFLTIGNEGFLALTVFSFTMMIPTSNLFTSPKYVFIPYNIGMLIVGTLATIITFNTGTIINNIAVIYLLGLFAFQFIANYFISRSS</sequence>
<dbReference type="RefSeq" id="WP_188619447.1">
    <property type="nucleotide sequence ID" value="NZ_BMJE01000001.1"/>
</dbReference>
<name>A0ABQ1JEA2_9FLAO</name>
<keyword evidence="4" id="KW-1133">Transmembrane helix</keyword>
<keyword evidence="2 3" id="KW-0802">TPR repeat</keyword>
<dbReference type="PROSITE" id="PS50005">
    <property type="entry name" value="TPR"/>
    <property type="match status" value="2"/>
</dbReference>
<dbReference type="InterPro" id="IPR011990">
    <property type="entry name" value="TPR-like_helical_dom_sf"/>
</dbReference>
<feature type="transmembrane region" description="Helical" evidence="4">
    <location>
        <begin position="269"/>
        <end position="290"/>
    </location>
</feature>
<feature type="repeat" description="TPR" evidence="3">
    <location>
        <begin position="37"/>
        <end position="70"/>
    </location>
</feature>
<keyword evidence="1" id="KW-0677">Repeat</keyword>
<feature type="transmembrane region" description="Helical" evidence="4">
    <location>
        <begin position="241"/>
        <end position="257"/>
    </location>
</feature>
<feature type="repeat" description="TPR" evidence="3">
    <location>
        <begin position="173"/>
        <end position="206"/>
    </location>
</feature>
<keyword evidence="6" id="KW-1185">Reference proteome</keyword>
<feature type="transmembrane region" description="Helical" evidence="4">
    <location>
        <begin position="363"/>
        <end position="382"/>
    </location>
</feature>
<evidence type="ECO:0000256" key="2">
    <source>
        <dbReference type="ARBA" id="ARBA00022803"/>
    </source>
</evidence>
<dbReference type="InterPro" id="IPR050498">
    <property type="entry name" value="Ycf3"/>
</dbReference>
<reference evidence="6" key="1">
    <citation type="journal article" date="2019" name="Int. J. Syst. Evol. Microbiol.">
        <title>The Global Catalogue of Microorganisms (GCM) 10K type strain sequencing project: providing services to taxonomists for standard genome sequencing and annotation.</title>
        <authorList>
            <consortium name="The Broad Institute Genomics Platform"/>
            <consortium name="The Broad Institute Genome Sequencing Center for Infectious Disease"/>
            <person name="Wu L."/>
            <person name="Ma J."/>
        </authorList>
    </citation>
    <scope>NUCLEOTIDE SEQUENCE [LARGE SCALE GENOMIC DNA]</scope>
    <source>
        <strain evidence="6">CGMCC 1.15461</strain>
    </source>
</reference>
<evidence type="ECO:0000256" key="4">
    <source>
        <dbReference type="SAM" id="Phobius"/>
    </source>
</evidence>
<accession>A0ABQ1JEA2</accession>
<feature type="transmembrane region" description="Helical" evidence="4">
    <location>
        <begin position="388"/>
        <end position="410"/>
    </location>
</feature>
<comment type="caution">
    <text evidence="5">The sequence shown here is derived from an EMBL/GenBank/DDBJ whole genome shotgun (WGS) entry which is preliminary data.</text>
</comment>
<evidence type="ECO:0008006" key="7">
    <source>
        <dbReference type="Google" id="ProtNLM"/>
    </source>
</evidence>
<dbReference type="SMART" id="SM00028">
    <property type="entry name" value="TPR"/>
    <property type="match status" value="6"/>
</dbReference>
<gene>
    <name evidence="5" type="ORF">GCM10007424_02890</name>
</gene>